<dbReference type="AlphaFoldDB" id="A0A852VUH0"/>
<name>A0A852VUH0_PSEA5</name>
<dbReference type="PANTHER" id="PTHR35908:SF1">
    <property type="entry name" value="CONSERVED PROTEIN"/>
    <property type="match status" value="1"/>
</dbReference>
<evidence type="ECO:0000313" key="2">
    <source>
        <dbReference type="EMBL" id="NYG00533.1"/>
    </source>
</evidence>
<dbReference type="SUPFAM" id="SSF54593">
    <property type="entry name" value="Glyoxalase/Bleomycin resistance protein/Dihydroxybiphenyl dioxygenase"/>
    <property type="match status" value="1"/>
</dbReference>
<proteinExistence type="predicted"/>
<dbReference type="GeneID" id="98050637"/>
<feature type="domain" description="Glyoxalase-like" evidence="1">
    <location>
        <begin position="6"/>
        <end position="137"/>
    </location>
</feature>
<evidence type="ECO:0000313" key="3">
    <source>
        <dbReference type="Proteomes" id="UP000549695"/>
    </source>
</evidence>
<sequence length="137" mass="14650">MTPTLQIAFDAADPHALARFRAAALGYEVEDHTAVVDGLLAAGHLGEADVLVDGDRRGFRDVATARGPGPRLFVQRVPEPKSAKNRVHLDLQVGPEEAPAEVERLVALGARVLWTTADRGPVTTTLCDPEGNEFCVT</sequence>
<dbReference type="Pfam" id="PF18029">
    <property type="entry name" value="Glyoxalase_6"/>
    <property type="match status" value="1"/>
</dbReference>
<dbReference type="InterPro" id="IPR041581">
    <property type="entry name" value="Glyoxalase_6"/>
</dbReference>
<gene>
    <name evidence="2" type="ORF">HDA37_000818</name>
</gene>
<dbReference type="EMBL" id="JACCCZ010000001">
    <property type="protein sequence ID" value="NYG00533.1"/>
    <property type="molecule type" value="Genomic_DNA"/>
</dbReference>
<dbReference type="PANTHER" id="PTHR35908">
    <property type="entry name" value="HYPOTHETICAL FUSION PROTEIN"/>
    <property type="match status" value="1"/>
</dbReference>
<evidence type="ECO:0000259" key="1">
    <source>
        <dbReference type="Pfam" id="PF18029"/>
    </source>
</evidence>
<organism evidence="2 3">
    <name type="scientific">Pseudonocardia alni</name>
    <name type="common">Amycolata alni</name>
    <dbReference type="NCBI Taxonomy" id="33907"/>
    <lineage>
        <taxon>Bacteria</taxon>
        <taxon>Bacillati</taxon>
        <taxon>Actinomycetota</taxon>
        <taxon>Actinomycetes</taxon>
        <taxon>Pseudonocardiales</taxon>
        <taxon>Pseudonocardiaceae</taxon>
        <taxon>Pseudonocardia</taxon>
    </lineage>
</organism>
<dbReference type="InterPro" id="IPR029068">
    <property type="entry name" value="Glyas_Bleomycin-R_OHBP_Dase"/>
</dbReference>
<protein>
    <recommendedName>
        <fullName evidence="1">Glyoxalase-like domain-containing protein</fullName>
    </recommendedName>
</protein>
<keyword evidence="3" id="KW-1185">Reference proteome</keyword>
<accession>A0A852VUH0</accession>
<dbReference type="Gene3D" id="3.10.180.10">
    <property type="entry name" value="2,3-Dihydroxybiphenyl 1,2-Dioxygenase, domain 1"/>
    <property type="match status" value="1"/>
</dbReference>
<comment type="caution">
    <text evidence="2">The sequence shown here is derived from an EMBL/GenBank/DDBJ whole genome shotgun (WGS) entry which is preliminary data.</text>
</comment>
<dbReference type="Proteomes" id="UP000549695">
    <property type="component" value="Unassembled WGS sequence"/>
</dbReference>
<reference evidence="2 3" key="1">
    <citation type="submission" date="2020-07" db="EMBL/GenBank/DDBJ databases">
        <title>Sequencing the genomes of 1000 actinobacteria strains.</title>
        <authorList>
            <person name="Klenk H.-P."/>
        </authorList>
    </citation>
    <scope>NUCLEOTIDE SEQUENCE [LARGE SCALE GENOMIC DNA]</scope>
    <source>
        <strain evidence="2 3">DSM 44749</strain>
    </source>
</reference>
<dbReference type="RefSeq" id="WP_312888305.1">
    <property type="nucleotide sequence ID" value="NZ_BAAAJZ010000005.1"/>
</dbReference>